<proteinExistence type="predicted"/>
<dbReference type="EMBL" id="VSSQ01144533">
    <property type="protein sequence ID" value="MPN64108.1"/>
    <property type="molecule type" value="Genomic_DNA"/>
</dbReference>
<feature type="transmembrane region" description="Helical" evidence="1">
    <location>
        <begin position="26"/>
        <end position="46"/>
    </location>
</feature>
<evidence type="ECO:0000313" key="2">
    <source>
        <dbReference type="EMBL" id="MPN64108.1"/>
    </source>
</evidence>
<dbReference type="AlphaFoldDB" id="A0A645JKA9"/>
<feature type="transmembrane region" description="Helical" evidence="1">
    <location>
        <begin position="58"/>
        <end position="79"/>
    </location>
</feature>
<protein>
    <submittedName>
        <fullName evidence="2">Uncharacterized protein</fullName>
    </submittedName>
</protein>
<evidence type="ECO:0000256" key="1">
    <source>
        <dbReference type="SAM" id="Phobius"/>
    </source>
</evidence>
<gene>
    <name evidence="2" type="ORF">SDC9_211879</name>
</gene>
<sequence>MRYLPIGLLSLPPASCFMYVEYKEKFTTAVLLKGFASFCFTLLGIFSKSLASDTLFANRIIIGLIPGGIAAGVLLLPPLQAAVSCFSSVPSLSS</sequence>
<name>A0A645JKA9_9ZZZZ</name>
<reference evidence="2" key="1">
    <citation type="submission" date="2019-08" db="EMBL/GenBank/DDBJ databases">
        <authorList>
            <person name="Kucharzyk K."/>
            <person name="Murdoch R.W."/>
            <person name="Higgins S."/>
            <person name="Loffler F."/>
        </authorList>
    </citation>
    <scope>NUCLEOTIDE SEQUENCE</scope>
</reference>
<keyword evidence="1" id="KW-0472">Membrane</keyword>
<accession>A0A645JKA9</accession>
<comment type="caution">
    <text evidence="2">The sequence shown here is derived from an EMBL/GenBank/DDBJ whole genome shotgun (WGS) entry which is preliminary data.</text>
</comment>
<organism evidence="2">
    <name type="scientific">bioreactor metagenome</name>
    <dbReference type="NCBI Taxonomy" id="1076179"/>
    <lineage>
        <taxon>unclassified sequences</taxon>
        <taxon>metagenomes</taxon>
        <taxon>ecological metagenomes</taxon>
    </lineage>
</organism>
<keyword evidence="1" id="KW-0812">Transmembrane</keyword>
<keyword evidence="1" id="KW-1133">Transmembrane helix</keyword>